<evidence type="ECO:0000313" key="2">
    <source>
        <dbReference type="Proteomes" id="UP000724874"/>
    </source>
</evidence>
<accession>A0A9P5TUZ8</accession>
<evidence type="ECO:0000313" key="1">
    <source>
        <dbReference type="EMBL" id="KAF8912733.1"/>
    </source>
</evidence>
<comment type="caution">
    <text evidence="1">The sequence shown here is derived from an EMBL/GenBank/DDBJ whole genome shotgun (WGS) entry which is preliminary data.</text>
</comment>
<keyword evidence="2" id="KW-1185">Reference proteome</keyword>
<dbReference type="EMBL" id="JADNYJ010000002">
    <property type="protein sequence ID" value="KAF8912733.1"/>
    <property type="molecule type" value="Genomic_DNA"/>
</dbReference>
<dbReference type="OrthoDB" id="3258400at2759"/>
<gene>
    <name evidence="1" type="ORF">CPB84DRAFT_1759356</name>
</gene>
<protein>
    <submittedName>
        <fullName evidence="1">Uncharacterized protein</fullName>
    </submittedName>
</protein>
<sequence length="248" mass="28090">MDNFSCPGLHYDYLDLDSLINIQEPFSTTCDNQVRNPIVNPLPLYAPVPLPIHVPLLYSGFQFDVPCRSLQEQQLPHTEDMSTSVCEPQQSVDNPEHCMMGSLQPTFPTPSELLAELAAKDLPATSDNFSSDSRPESASKARRRVIAKNVGFIPTDPDTISSHEKKRHYLESLEQYILFLHQQFELIGATPAHLERVSSYRGLTSKSIRTLLVHMENTTRALNVRTRTEEQKFTKLRDDVMLLQSSGY</sequence>
<proteinExistence type="predicted"/>
<name>A0A9P5TUZ8_GYMJU</name>
<reference evidence="1" key="1">
    <citation type="submission" date="2020-11" db="EMBL/GenBank/DDBJ databases">
        <authorList>
            <consortium name="DOE Joint Genome Institute"/>
            <person name="Ahrendt S."/>
            <person name="Riley R."/>
            <person name="Andreopoulos W."/>
            <person name="LaButti K."/>
            <person name="Pangilinan J."/>
            <person name="Ruiz-duenas F.J."/>
            <person name="Barrasa J.M."/>
            <person name="Sanchez-Garcia M."/>
            <person name="Camarero S."/>
            <person name="Miyauchi S."/>
            <person name="Serrano A."/>
            <person name="Linde D."/>
            <person name="Babiker R."/>
            <person name="Drula E."/>
            <person name="Ayuso-Fernandez I."/>
            <person name="Pacheco R."/>
            <person name="Padilla G."/>
            <person name="Ferreira P."/>
            <person name="Barriuso J."/>
            <person name="Kellner H."/>
            <person name="Castanera R."/>
            <person name="Alfaro M."/>
            <person name="Ramirez L."/>
            <person name="Pisabarro A.G."/>
            <person name="Kuo A."/>
            <person name="Tritt A."/>
            <person name="Lipzen A."/>
            <person name="He G."/>
            <person name="Yan M."/>
            <person name="Ng V."/>
            <person name="Cullen D."/>
            <person name="Martin F."/>
            <person name="Rosso M.-N."/>
            <person name="Henrissat B."/>
            <person name="Hibbett D."/>
            <person name="Martinez A.T."/>
            <person name="Grigoriev I.V."/>
        </authorList>
    </citation>
    <scope>NUCLEOTIDE SEQUENCE</scope>
    <source>
        <strain evidence="1">AH 44721</strain>
    </source>
</reference>
<organism evidence="1 2">
    <name type="scientific">Gymnopilus junonius</name>
    <name type="common">Spectacular rustgill mushroom</name>
    <name type="synonym">Gymnopilus spectabilis subsp. junonius</name>
    <dbReference type="NCBI Taxonomy" id="109634"/>
    <lineage>
        <taxon>Eukaryota</taxon>
        <taxon>Fungi</taxon>
        <taxon>Dikarya</taxon>
        <taxon>Basidiomycota</taxon>
        <taxon>Agaricomycotina</taxon>
        <taxon>Agaricomycetes</taxon>
        <taxon>Agaricomycetidae</taxon>
        <taxon>Agaricales</taxon>
        <taxon>Agaricineae</taxon>
        <taxon>Hymenogastraceae</taxon>
        <taxon>Gymnopilus</taxon>
    </lineage>
</organism>
<dbReference type="AlphaFoldDB" id="A0A9P5TUZ8"/>
<dbReference type="Proteomes" id="UP000724874">
    <property type="component" value="Unassembled WGS sequence"/>
</dbReference>